<dbReference type="GO" id="GO:0046872">
    <property type="term" value="F:metal ion binding"/>
    <property type="evidence" value="ECO:0007669"/>
    <property type="project" value="InterPro"/>
</dbReference>
<accession>A0A1S3BDX6</accession>
<dbReference type="Proteomes" id="UP001652600">
    <property type="component" value="Chromosome 3"/>
</dbReference>
<dbReference type="SUPFAM" id="SSF55008">
    <property type="entry name" value="HMA, heavy metal-associated domain"/>
    <property type="match status" value="1"/>
</dbReference>
<sequence>MSEIKHFCMVMKINVDCNACCRKLRRIVLKMKAIETYMIERERHRLIVFGRFKPSDIAIKIRKKMNRRVEILDVEEMEPLPATDQNPPPPENIQGPGPGPGPNADQHHIPMFPSLEQADHGRPPMFPSLAANQCRSYPSCRPDFGVTCFPEPDMEERFWEYGYDYEVVGDREERPTISLHNYYHY</sequence>
<keyword evidence="2" id="KW-1185">Reference proteome</keyword>
<proteinExistence type="predicted"/>
<dbReference type="RefSeq" id="XP_008445651.2">
    <property type="nucleotide sequence ID" value="XM_008447429.3"/>
</dbReference>
<dbReference type="Gene3D" id="3.30.70.100">
    <property type="match status" value="1"/>
</dbReference>
<dbReference type="InterPro" id="IPR036163">
    <property type="entry name" value="HMA_dom_sf"/>
</dbReference>
<feature type="compositionally biased region" description="Pro residues" evidence="1">
    <location>
        <begin position="86"/>
        <end position="101"/>
    </location>
</feature>
<dbReference type="InParanoid" id="A0A1S3BDX6"/>
<organism evidence="2 3">
    <name type="scientific">Cucumis melo</name>
    <name type="common">Muskmelon</name>
    <dbReference type="NCBI Taxonomy" id="3656"/>
    <lineage>
        <taxon>Eukaryota</taxon>
        <taxon>Viridiplantae</taxon>
        <taxon>Streptophyta</taxon>
        <taxon>Embryophyta</taxon>
        <taxon>Tracheophyta</taxon>
        <taxon>Spermatophyta</taxon>
        <taxon>Magnoliopsida</taxon>
        <taxon>eudicotyledons</taxon>
        <taxon>Gunneridae</taxon>
        <taxon>Pentapetalae</taxon>
        <taxon>rosids</taxon>
        <taxon>fabids</taxon>
        <taxon>Cucurbitales</taxon>
        <taxon>Cucurbitaceae</taxon>
        <taxon>Benincaseae</taxon>
        <taxon>Cucumis</taxon>
    </lineage>
</organism>
<dbReference type="AlphaFoldDB" id="A0A1S3BDX6"/>
<gene>
    <name evidence="3" type="primary">LOC103488610</name>
</gene>
<reference evidence="3" key="1">
    <citation type="submission" date="2025-08" db="UniProtKB">
        <authorList>
            <consortium name="RefSeq"/>
        </authorList>
    </citation>
    <scope>IDENTIFICATION</scope>
    <source>
        <tissue evidence="3">Stem</tissue>
    </source>
</reference>
<dbReference type="PANTHER" id="PTHR47294">
    <property type="entry name" value="OS08G0431150 PROTEIN"/>
    <property type="match status" value="1"/>
</dbReference>
<protein>
    <submittedName>
        <fullName evidence="3">Uncharacterized protein LOC103488610</fullName>
    </submittedName>
</protein>
<feature type="region of interest" description="Disordered" evidence="1">
    <location>
        <begin position="76"/>
        <end position="109"/>
    </location>
</feature>
<evidence type="ECO:0000313" key="2">
    <source>
        <dbReference type="Proteomes" id="UP001652600"/>
    </source>
</evidence>
<dbReference type="GeneID" id="103488610"/>
<dbReference type="PANTHER" id="PTHR47294:SF4">
    <property type="entry name" value="HEAVY METAL-ASSOCIATED ISOPRENYLATED PLANT PROTEIN 26-LIKE ISOFORM X1"/>
    <property type="match status" value="1"/>
</dbReference>
<dbReference type="KEGG" id="cmo:103488610"/>
<dbReference type="eggNOG" id="ENOG502S7GR">
    <property type="taxonomic scope" value="Eukaryota"/>
</dbReference>
<evidence type="ECO:0000256" key="1">
    <source>
        <dbReference type="SAM" id="MobiDB-lite"/>
    </source>
</evidence>
<evidence type="ECO:0000313" key="3">
    <source>
        <dbReference type="RefSeq" id="XP_008445651.2"/>
    </source>
</evidence>
<name>A0A1S3BDX6_CUCME</name>